<dbReference type="RefSeq" id="WP_011878914.1">
    <property type="nucleotide sequence ID" value="NC_009253.1"/>
</dbReference>
<sequence>MGLISWLVNRISGDPEPTELEIEEFFNLQAELVIRNLAFYSAINLIANSISKCEFKTYLRGKEIKDKEYYLFNVEPNRNQNSSQFIQKWITKLYENNECLIISDANGQLLVADTFSKTEYALFDYQFSQVSVDNFTFNKTFSMKDVLYFKLNNQDIRKLINGMYESYGKLISYGQKSYQKSRGSRGILDVGAVAQGKPNFHETFSKLMNERFKTFFNAENAVLPLFDGYTYTDLGSKTYSNEGTRDIKAMIDDIYDFTARAFRIPPVLLKGDIANIEDAVNNYLTFCIDPLTDMMQEEVNRKRNGFEGFKQGTFLKINTKSIKHVDLLNVATAIDKLISSGAFCINDIRMLVGDEPIDEPWAWQHWMTKNYSSVEDLLKVLNGGGEAS</sequence>
<dbReference type="STRING" id="349161.Dred_2606"/>
<accession>A4J7R3</accession>
<dbReference type="InterPro" id="IPR006427">
    <property type="entry name" value="Portal_HK97"/>
</dbReference>
<dbReference type="OrthoDB" id="395750at2"/>
<dbReference type="NCBIfam" id="TIGR01537">
    <property type="entry name" value="portal_HK97"/>
    <property type="match status" value="1"/>
</dbReference>
<protein>
    <submittedName>
        <fullName evidence="1">Phage portal protein, HK97 family</fullName>
    </submittedName>
</protein>
<dbReference type="InterPro" id="IPR006944">
    <property type="entry name" value="Phage/GTA_portal"/>
</dbReference>
<organism evidence="1 2">
    <name type="scientific">Desulforamulus reducens (strain ATCC BAA-1160 / DSM 100696 / MI-1)</name>
    <name type="common">Desulfotomaculum reducens</name>
    <dbReference type="NCBI Taxonomy" id="349161"/>
    <lineage>
        <taxon>Bacteria</taxon>
        <taxon>Bacillati</taxon>
        <taxon>Bacillota</taxon>
        <taxon>Clostridia</taxon>
        <taxon>Eubacteriales</taxon>
        <taxon>Peptococcaceae</taxon>
        <taxon>Desulforamulus</taxon>
    </lineage>
</organism>
<dbReference type="EMBL" id="CP000612">
    <property type="protein sequence ID" value="ABO51116.1"/>
    <property type="molecule type" value="Genomic_DNA"/>
</dbReference>
<reference evidence="1 2" key="1">
    <citation type="submission" date="2007-03" db="EMBL/GenBank/DDBJ databases">
        <title>Complete sequence of Desulfotomaculum reducens MI-1.</title>
        <authorList>
            <consortium name="US DOE Joint Genome Institute"/>
            <person name="Copeland A."/>
            <person name="Lucas S."/>
            <person name="Lapidus A."/>
            <person name="Barry K."/>
            <person name="Detter J.C."/>
            <person name="Glavina del Rio T."/>
            <person name="Hammon N."/>
            <person name="Israni S."/>
            <person name="Dalin E."/>
            <person name="Tice H."/>
            <person name="Pitluck S."/>
            <person name="Sims D."/>
            <person name="Brettin T."/>
            <person name="Bruce D."/>
            <person name="Han C."/>
            <person name="Tapia R."/>
            <person name="Schmutz J."/>
            <person name="Larimer F."/>
            <person name="Land M."/>
            <person name="Hauser L."/>
            <person name="Kyrpides N."/>
            <person name="Kim E."/>
            <person name="Tebo B.M."/>
            <person name="Richardson P."/>
        </authorList>
    </citation>
    <scope>NUCLEOTIDE SEQUENCE [LARGE SCALE GENOMIC DNA]</scope>
    <source>
        <strain evidence="1 2">MI-1</strain>
    </source>
</reference>
<name>A4J7R3_DESRM</name>
<dbReference type="AlphaFoldDB" id="A4J7R3"/>
<gene>
    <name evidence="1" type="ordered locus">Dred_2606</name>
</gene>
<dbReference type="Pfam" id="PF04860">
    <property type="entry name" value="Phage_portal"/>
    <property type="match status" value="1"/>
</dbReference>
<proteinExistence type="predicted"/>
<dbReference type="Proteomes" id="UP000001556">
    <property type="component" value="Chromosome"/>
</dbReference>
<evidence type="ECO:0000313" key="2">
    <source>
        <dbReference type="Proteomes" id="UP000001556"/>
    </source>
</evidence>
<dbReference type="KEGG" id="drm:Dred_2606"/>
<dbReference type="eggNOG" id="COG4695">
    <property type="taxonomic scope" value="Bacteria"/>
</dbReference>
<keyword evidence="2" id="KW-1185">Reference proteome</keyword>
<dbReference type="HOGENOM" id="CLU_058627_0_0_9"/>
<evidence type="ECO:0000313" key="1">
    <source>
        <dbReference type="EMBL" id="ABO51116.1"/>
    </source>
</evidence>